<dbReference type="HAMAP" id="MF_01152">
    <property type="entry name" value="DnaJ"/>
    <property type="match status" value="1"/>
</dbReference>
<keyword evidence="3 14" id="KW-0963">Cytoplasm</keyword>
<feature type="binding site" evidence="14">
    <location>
        <position position="206"/>
    </location>
    <ligand>
        <name>Zn(2+)</name>
        <dbReference type="ChEBI" id="CHEBI:29105"/>
        <label>1</label>
    </ligand>
</feature>
<dbReference type="Proteomes" id="UP000663499">
    <property type="component" value="Chromosome"/>
</dbReference>
<proteinExistence type="inferred from homology"/>
<dbReference type="GO" id="GO:0031072">
    <property type="term" value="F:heat shock protein binding"/>
    <property type="evidence" value="ECO:0007669"/>
    <property type="project" value="InterPro"/>
</dbReference>
<evidence type="ECO:0000256" key="7">
    <source>
        <dbReference type="ARBA" id="ARBA00022771"/>
    </source>
</evidence>
<evidence type="ECO:0000259" key="17">
    <source>
        <dbReference type="PROSITE" id="PS51188"/>
    </source>
</evidence>
<dbReference type="GO" id="GO:0005524">
    <property type="term" value="F:ATP binding"/>
    <property type="evidence" value="ECO:0007669"/>
    <property type="project" value="InterPro"/>
</dbReference>
<dbReference type="KEGG" id="alka:J0B03_01910"/>
<dbReference type="Pfam" id="PF00226">
    <property type="entry name" value="DnaJ"/>
    <property type="match status" value="1"/>
</dbReference>
<dbReference type="InterPro" id="IPR018253">
    <property type="entry name" value="DnaJ_domain_CS"/>
</dbReference>
<feature type="repeat" description="CXXCXGXG motif" evidence="14">
    <location>
        <begin position="149"/>
        <end position="156"/>
    </location>
</feature>
<evidence type="ECO:0000313" key="18">
    <source>
        <dbReference type="EMBL" id="QSX08865.1"/>
    </source>
</evidence>
<feature type="binding site" evidence="14">
    <location>
        <position position="169"/>
    </location>
    <ligand>
        <name>Zn(2+)</name>
        <dbReference type="ChEBI" id="CHEBI:29105"/>
        <label>2</label>
    </ligand>
</feature>
<evidence type="ECO:0000256" key="6">
    <source>
        <dbReference type="ARBA" id="ARBA00022737"/>
    </source>
</evidence>
<feature type="binding site" evidence="14">
    <location>
        <position position="209"/>
    </location>
    <ligand>
        <name>Zn(2+)</name>
        <dbReference type="ChEBI" id="CHEBI:29105"/>
        <label>1</label>
    </ligand>
</feature>
<feature type="repeat" description="CXXCXGXG motif" evidence="14">
    <location>
        <begin position="166"/>
        <end position="173"/>
    </location>
</feature>
<dbReference type="SUPFAM" id="SSF46565">
    <property type="entry name" value="Chaperone J-domain"/>
    <property type="match status" value="1"/>
</dbReference>
<dbReference type="AlphaFoldDB" id="A0A974XHJ7"/>
<dbReference type="SMART" id="SM00271">
    <property type="entry name" value="DnaJ"/>
    <property type="match status" value="1"/>
</dbReference>
<dbReference type="FunFam" id="1.10.287.110:FF:000034">
    <property type="entry name" value="Chaperone protein DnaJ"/>
    <property type="match status" value="1"/>
</dbReference>
<feature type="binding site" evidence="14">
    <location>
        <position position="166"/>
    </location>
    <ligand>
        <name>Zn(2+)</name>
        <dbReference type="ChEBI" id="CHEBI:29105"/>
        <label>2</label>
    </ligand>
</feature>
<dbReference type="CDD" id="cd10747">
    <property type="entry name" value="DnaJ_C"/>
    <property type="match status" value="1"/>
</dbReference>
<dbReference type="InterPro" id="IPR036410">
    <property type="entry name" value="HSP_DnaJ_Cys-rich_dom_sf"/>
</dbReference>
<dbReference type="PANTHER" id="PTHR43096">
    <property type="entry name" value="DNAJ HOMOLOG 1, MITOCHONDRIAL-RELATED"/>
    <property type="match status" value="1"/>
</dbReference>
<evidence type="ECO:0000256" key="12">
    <source>
        <dbReference type="ARBA" id="ARBA00061004"/>
    </source>
</evidence>
<dbReference type="PROSITE" id="PS50076">
    <property type="entry name" value="DNAJ_2"/>
    <property type="match status" value="1"/>
</dbReference>
<evidence type="ECO:0000256" key="11">
    <source>
        <dbReference type="ARBA" id="ARBA00053423"/>
    </source>
</evidence>
<dbReference type="GO" id="GO:0006260">
    <property type="term" value="P:DNA replication"/>
    <property type="evidence" value="ECO:0007669"/>
    <property type="project" value="UniProtKB-KW"/>
</dbReference>
<gene>
    <name evidence="14 18" type="primary">dnaJ</name>
    <name evidence="18" type="ORF">J0B03_01910</name>
</gene>
<feature type="binding site" evidence="14">
    <location>
        <position position="149"/>
    </location>
    <ligand>
        <name>Zn(2+)</name>
        <dbReference type="ChEBI" id="CHEBI:29105"/>
        <label>1</label>
    </ligand>
</feature>
<dbReference type="Gene3D" id="1.10.287.110">
    <property type="entry name" value="DnaJ domain"/>
    <property type="match status" value="1"/>
</dbReference>
<dbReference type="InterPro" id="IPR001305">
    <property type="entry name" value="HSP_DnaJ_Cys-rich_dom"/>
</dbReference>
<dbReference type="PROSITE" id="PS51188">
    <property type="entry name" value="ZF_CR"/>
    <property type="match status" value="1"/>
</dbReference>
<dbReference type="NCBIfam" id="TIGR02349">
    <property type="entry name" value="DnaJ_bact"/>
    <property type="match status" value="1"/>
</dbReference>
<evidence type="ECO:0000256" key="14">
    <source>
        <dbReference type="HAMAP-Rule" id="MF_01152"/>
    </source>
</evidence>
<dbReference type="Gene3D" id="2.10.230.10">
    <property type="entry name" value="Heat shock protein DnaJ, cysteine-rich domain"/>
    <property type="match status" value="1"/>
</dbReference>
<dbReference type="SUPFAM" id="SSF57938">
    <property type="entry name" value="DnaJ/Hsp40 cysteine-rich domain"/>
    <property type="match status" value="1"/>
</dbReference>
<dbReference type="PROSITE" id="PS00636">
    <property type="entry name" value="DNAJ_1"/>
    <property type="match status" value="1"/>
</dbReference>
<evidence type="ECO:0000256" key="1">
    <source>
        <dbReference type="ARBA" id="ARBA00004496"/>
    </source>
</evidence>
<accession>A0A974XHJ7</accession>
<organism evidence="18 19">
    <name type="scientific">Alkalibacter rhizosphaerae</name>
    <dbReference type="NCBI Taxonomy" id="2815577"/>
    <lineage>
        <taxon>Bacteria</taxon>
        <taxon>Bacillati</taxon>
        <taxon>Bacillota</taxon>
        <taxon>Clostridia</taxon>
        <taxon>Eubacteriales</taxon>
        <taxon>Eubacteriaceae</taxon>
        <taxon>Alkalibacter</taxon>
    </lineage>
</organism>
<keyword evidence="19" id="KW-1185">Reference proteome</keyword>
<name>A0A974XHJ7_9FIRM</name>
<evidence type="ECO:0000256" key="8">
    <source>
        <dbReference type="ARBA" id="ARBA00022833"/>
    </source>
</evidence>
<keyword evidence="7 14" id="KW-0863">Zinc-finger</keyword>
<dbReference type="CDD" id="cd06257">
    <property type="entry name" value="DnaJ"/>
    <property type="match status" value="1"/>
</dbReference>
<comment type="similarity">
    <text evidence="12 14">Belongs to the DnaJ family.</text>
</comment>
<dbReference type="Pfam" id="PF01556">
    <property type="entry name" value="DnaJ_C"/>
    <property type="match status" value="1"/>
</dbReference>
<sequence>MSKRDYYEVLGLGKGASEEEIKKAYRKLAMKYHPDRNPDDKEAEENFKEVNEAYEVLSDKNKRTQYDQFGHAGMGANGAGGFGGGFGGGGGFEDIFGDIFDMFGGGFGGGSRARRPQKGADIRVQVDLTFEEAVFGTEKEIKIKRDETCDTCDGLGAASEADVKTCTNCGGSGQVRVNQRTPFGVMQTVKTCDVCHGEGKTIEKPCETCGGKGTVRRERKININIPAGVDSDSVLPLRGEGQPGVLGGPTGDVYVYFSIQTHEFFQREGNDVYCEIPITFVQASLGDEINIPSLDENKKKVGQIKFTIPEGTQSHQTFRLKGRGIANPMGYGRGDQYVKIKVEVPRKLNEDQKELLRKFAETSGTHEIHEQGKSFWNRVKSYFQ</sequence>
<comment type="cofactor">
    <cofactor evidence="14">
        <name>Zn(2+)</name>
        <dbReference type="ChEBI" id="CHEBI:29105"/>
    </cofactor>
    <text evidence="14">Binds 2 Zn(2+) ions per monomer.</text>
</comment>
<feature type="zinc finger region" description="CR-type" evidence="15">
    <location>
        <begin position="136"/>
        <end position="218"/>
    </location>
</feature>
<reference evidence="18" key="1">
    <citation type="submission" date="2021-03" db="EMBL/GenBank/DDBJ databases">
        <title>Alkalibacter marinus sp. nov., isolated from tidal flat sediment.</title>
        <authorList>
            <person name="Namirimu T."/>
            <person name="Yang J.-A."/>
            <person name="Yang S.-H."/>
            <person name="Kim Y.-J."/>
            <person name="Kwon K.K."/>
        </authorList>
    </citation>
    <scope>NUCLEOTIDE SEQUENCE</scope>
    <source>
        <strain evidence="18">ES005</strain>
    </source>
</reference>
<evidence type="ECO:0000259" key="16">
    <source>
        <dbReference type="PROSITE" id="PS50076"/>
    </source>
</evidence>
<evidence type="ECO:0000256" key="10">
    <source>
        <dbReference type="ARBA" id="ARBA00023186"/>
    </source>
</evidence>
<dbReference type="GO" id="GO:0051082">
    <property type="term" value="F:unfolded protein binding"/>
    <property type="evidence" value="ECO:0007669"/>
    <property type="project" value="UniProtKB-UniRule"/>
</dbReference>
<protein>
    <recommendedName>
        <fullName evidence="13 14">Chaperone protein DnaJ</fullName>
    </recommendedName>
</protein>
<feature type="binding site" evidence="14">
    <location>
        <position position="195"/>
    </location>
    <ligand>
        <name>Zn(2+)</name>
        <dbReference type="ChEBI" id="CHEBI:29105"/>
        <label>2</label>
    </ligand>
</feature>
<dbReference type="PANTHER" id="PTHR43096:SF48">
    <property type="entry name" value="CHAPERONE PROTEIN DNAJ"/>
    <property type="match status" value="1"/>
</dbReference>
<dbReference type="InterPro" id="IPR036869">
    <property type="entry name" value="J_dom_sf"/>
</dbReference>
<dbReference type="FunFam" id="2.10.230.10:FF:000002">
    <property type="entry name" value="Molecular chaperone DnaJ"/>
    <property type="match status" value="1"/>
</dbReference>
<comment type="subcellular location">
    <subcellularLocation>
        <location evidence="1 14">Cytoplasm</location>
    </subcellularLocation>
</comment>
<dbReference type="Gene3D" id="2.60.260.20">
    <property type="entry name" value="Urease metallochaperone UreE, N-terminal domain"/>
    <property type="match status" value="2"/>
</dbReference>
<evidence type="ECO:0000256" key="2">
    <source>
        <dbReference type="ARBA" id="ARBA00011738"/>
    </source>
</evidence>
<dbReference type="NCBIfam" id="NF008035">
    <property type="entry name" value="PRK10767.1"/>
    <property type="match status" value="1"/>
</dbReference>
<dbReference type="GO" id="GO:0005737">
    <property type="term" value="C:cytoplasm"/>
    <property type="evidence" value="ECO:0007669"/>
    <property type="project" value="UniProtKB-SubCell"/>
</dbReference>
<feature type="domain" description="J" evidence="16">
    <location>
        <begin position="5"/>
        <end position="70"/>
    </location>
</feature>
<dbReference type="PRINTS" id="PR00625">
    <property type="entry name" value="JDOMAIN"/>
</dbReference>
<feature type="domain" description="CR-type" evidence="17">
    <location>
        <begin position="136"/>
        <end position="218"/>
    </location>
</feature>
<keyword evidence="4 14" id="KW-0235">DNA replication</keyword>
<keyword evidence="6 14" id="KW-0677">Repeat</keyword>
<evidence type="ECO:0000256" key="15">
    <source>
        <dbReference type="PROSITE-ProRule" id="PRU00546"/>
    </source>
</evidence>
<evidence type="ECO:0000256" key="13">
    <source>
        <dbReference type="ARBA" id="ARBA00067609"/>
    </source>
</evidence>
<feature type="repeat" description="CXXCXGXG motif" evidence="14">
    <location>
        <begin position="192"/>
        <end position="199"/>
    </location>
</feature>
<dbReference type="GO" id="GO:0042026">
    <property type="term" value="P:protein refolding"/>
    <property type="evidence" value="ECO:0007669"/>
    <property type="project" value="TreeGrafter"/>
</dbReference>
<evidence type="ECO:0000256" key="4">
    <source>
        <dbReference type="ARBA" id="ARBA00022705"/>
    </source>
</evidence>
<dbReference type="EMBL" id="CP071444">
    <property type="protein sequence ID" value="QSX08865.1"/>
    <property type="molecule type" value="Genomic_DNA"/>
</dbReference>
<keyword evidence="9 14" id="KW-0346">Stress response</keyword>
<dbReference type="InterPro" id="IPR002939">
    <property type="entry name" value="DnaJ_C"/>
</dbReference>
<feature type="repeat" description="CXXCXGXG motif" evidence="14">
    <location>
        <begin position="206"/>
        <end position="213"/>
    </location>
</feature>
<dbReference type="GO" id="GO:0009408">
    <property type="term" value="P:response to heat"/>
    <property type="evidence" value="ECO:0007669"/>
    <property type="project" value="InterPro"/>
</dbReference>
<comment type="domain">
    <text evidence="14">The J domain is necessary and sufficient to stimulate DnaK ATPase activity. Zinc center 1 plays an important role in the autonomous, DnaK-independent chaperone activity of DnaJ. Zinc center 2 is essential for interaction with DnaK and for DnaJ activity.</text>
</comment>
<comment type="function">
    <text evidence="11 14">Participates actively in the response to hyperosmotic and heat shock by preventing the aggregation of stress-denatured proteins and by disaggregating proteins, also in an autonomous, DnaK-independent fashion. Unfolded proteins bind initially to DnaJ; upon interaction with the DnaJ-bound protein, DnaK hydrolyzes its bound ATP, resulting in the formation of a stable complex. GrpE releases ADP from DnaK; ATP binding to DnaK triggers the release of the substrate protein, thus completing the reaction cycle. Several rounds of ATP-dependent interactions between DnaJ, DnaK and GrpE are required for fully efficient folding. Also involved, together with DnaK and GrpE, in the DNA replication of plasmids through activation of initiation proteins.</text>
</comment>
<dbReference type="InterPro" id="IPR008971">
    <property type="entry name" value="HSP40/DnaJ_pept-bd"/>
</dbReference>
<dbReference type="FunFam" id="2.60.260.20:FF:000004">
    <property type="entry name" value="Molecular chaperone DnaJ"/>
    <property type="match status" value="1"/>
</dbReference>
<dbReference type="RefSeq" id="WP_207300206.1">
    <property type="nucleotide sequence ID" value="NZ_CP071444.1"/>
</dbReference>
<evidence type="ECO:0000256" key="9">
    <source>
        <dbReference type="ARBA" id="ARBA00023016"/>
    </source>
</evidence>
<keyword evidence="5 14" id="KW-0479">Metal-binding</keyword>
<feature type="binding site" evidence="14">
    <location>
        <position position="152"/>
    </location>
    <ligand>
        <name>Zn(2+)</name>
        <dbReference type="ChEBI" id="CHEBI:29105"/>
        <label>1</label>
    </ligand>
</feature>
<evidence type="ECO:0000256" key="3">
    <source>
        <dbReference type="ARBA" id="ARBA00022490"/>
    </source>
</evidence>
<feature type="binding site" evidence="14">
    <location>
        <position position="192"/>
    </location>
    <ligand>
        <name>Zn(2+)</name>
        <dbReference type="ChEBI" id="CHEBI:29105"/>
        <label>2</label>
    </ligand>
</feature>
<dbReference type="CDD" id="cd10719">
    <property type="entry name" value="DnaJ_zf"/>
    <property type="match status" value="1"/>
</dbReference>
<evidence type="ECO:0000256" key="5">
    <source>
        <dbReference type="ARBA" id="ARBA00022723"/>
    </source>
</evidence>
<keyword evidence="10 14" id="KW-0143">Chaperone</keyword>
<evidence type="ECO:0000313" key="19">
    <source>
        <dbReference type="Proteomes" id="UP000663499"/>
    </source>
</evidence>
<dbReference type="Pfam" id="PF00684">
    <property type="entry name" value="DnaJ_CXXCXGXG"/>
    <property type="match status" value="1"/>
</dbReference>
<comment type="subunit">
    <text evidence="2 14">Homodimer.</text>
</comment>
<dbReference type="GO" id="GO:0008270">
    <property type="term" value="F:zinc ion binding"/>
    <property type="evidence" value="ECO:0007669"/>
    <property type="project" value="UniProtKB-UniRule"/>
</dbReference>
<dbReference type="InterPro" id="IPR001623">
    <property type="entry name" value="DnaJ_domain"/>
</dbReference>
<dbReference type="InterPro" id="IPR012724">
    <property type="entry name" value="DnaJ"/>
</dbReference>
<keyword evidence="8 14" id="KW-0862">Zinc</keyword>
<dbReference type="SUPFAM" id="SSF49493">
    <property type="entry name" value="HSP40/DnaJ peptide-binding domain"/>
    <property type="match status" value="2"/>
</dbReference>